<proteinExistence type="inferred from homology"/>
<dbReference type="Gene3D" id="3.40.140.10">
    <property type="entry name" value="Cytidine Deaminase, domain 2"/>
    <property type="match status" value="1"/>
</dbReference>
<dbReference type="GO" id="GO:0008237">
    <property type="term" value="F:metallopeptidase activity"/>
    <property type="evidence" value="ECO:0007669"/>
    <property type="project" value="UniProtKB-KW"/>
</dbReference>
<keyword evidence="4" id="KW-0378">Hydrolase</keyword>
<accession>J4W9U6</accession>
<dbReference type="Pfam" id="PF07275">
    <property type="entry name" value="ArdA"/>
    <property type="match status" value="1"/>
</dbReference>
<evidence type="ECO:0000259" key="8">
    <source>
        <dbReference type="PROSITE" id="PS50249"/>
    </source>
</evidence>
<dbReference type="PROSITE" id="PS50249">
    <property type="entry name" value="MPN"/>
    <property type="match status" value="1"/>
</dbReference>
<dbReference type="InterPro" id="IPR024559">
    <property type="entry name" value="DUF3846"/>
</dbReference>
<keyword evidence="3" id="KW-0479">Metal-binding</keyword>
<dbReference type="Pfam" id="PF04002">
    <property type="entry name" value="RadC"/>
    <property type="match status" value="1"/>
</dbReference>
<dbReference type="Proteomes" id="UP000005244">
    <property type="component" value="Unassembled WGS sequence"/>
</dbReference>
<dbReference type="InterPro" id="IPR001405">
    <property type="entry name" value="UPF0758"/>
</dbReference>
<evidence type="ECO:0000256" key="3">
    <source>
        <dbReference type="ARBA" id="ARBA00022723"/>
    </source>
</evidence>
<dbReference type="GO" id="GO:0006508">
    <property type="term" value="P:proteolysis"/>
    <property type="evidence" value="ECO:0007669"/>
    <property type="project" value="UniProtKB-KW"/>
</dbReference>
<comment type="similarity">
    <text evidence="1 7">Belongs to the UPF0758 family.</text>
</comment>
<evidence type="ECO:0000256" key="6">
    <source>
        <dbReference type="ARBA" id="ARBA00023049"/>
    </source>
</evidence>
<dbReference type="InterPro" id="IPR037518">
    <property type="entry name" value="MPN"/>
</dbReference>
<dbReference type="InterPro" id="IPR025465">
    <property type="entry name" value="DUF4316"/>
</dbReference>
<evidence type="ECO:0000313" key="10">
    <source>
        <dbReference type="Proteomes" id="UP000005244"/>
    </source>
</evidence>
<dbReference type="Gene3D" id="3.10.20.480">
    <property type="entry name" value="Antirestriction protein ArdA, domain 1"/>
    <property type="match status" value="1"/>
</dbReference>
<dbReference type="InterPro" id="IPR041895">
    <property type="entry name" value="ArdA_dom1"/>
</dbReference>
<evidence type="ECO:0000256" key="5">
    <source>
        <dbReference type="ARBA" id="ARBA00022833"/>
    </source>
</evidence>
<dbReference type="RefSeq" id="WP_009531053.1">
    <property type="nucleotide sequence ID" value="NZ_ALNK01000022.1"/>
</dbReference>
<gene>
    <name evidence="9" type="ORF">HMPREF1143_0438</name>
</gene>
<evidence type="ECO:0000256" key="1">
    <source>
        <dbReference type="ARBA" id="ARBA00010243"/>
    </source>
</evidence>
<dbReference type="PANTHER" id="PTHR30471:SF3">
    <property type="entry name" value="UPF0758 PROTEIN YEES-RELATED"/>
    <property type="match status" value="1"/>
</dbReference>
<dbReference type="CDD" id="cd08071">
    <property type="entry name" value="MPN_DUF2466"/>
    <property type="match status" value="1"/>
</dbReference>
<evidence type="ECO:0000256" key="7">
    <source>
        <dbReference type="RuleBase" id="RU003797"/>
    </source>
</evidence>
<sequence>MINEARYIQSYAKIIGVKEEAAISYAQKKGTLALINNASGLLTTKTQREKHKAFVDLYRMSSELHHENPVLSSPEAVTSFMQSVMEHIHDKEAMMAVFLDTKNRVIDYEEVSLGTINSSIVHPREIFRGAVINKANAIILCHNHPSGDLTPSGEDKTITLRLKEAGKLMGIEVLDHVIISGIEKDRYYSFKESGVLEETIRYGKKIQKETDKENKSALSVSSSIKETGTNYEVTDAPFEAFITNLGKYNEGELVGEWIAFPTDRESLQEVFKRIGIGSENELGTVYEEIFISDYDCRIGNLYNILGEYESLNELNYLASKIEELSESEKEHFEAAMEISDYTGSVKDLINLTENLDRYEVYPGIEDYDDLGRMYIDEYGILEVPDHLKNYFDYAAYGRDVAMDEGGSFTSYGYIRDNYDTFREFYHGNREDIPEEYLITGSIEEPEKSDTLTVLMVEPGKEAYVTEIKSDISSLQAQVGGLIESVYVFHDPVVLVCNDEGKINGMELNRALYDENGNLYDIIGGPFFIAGLSEDGFTSLSTELCNKYQERFKTPEIFANIGGEIVAIPVTASIQEKKENYLRAAELSQEQNYNMIDGQLNNIAPKKTHEKPSSVLARLKENEAMIQKNAAEKKQDISKIKKLIEPERS</sequence>
<dbReference type="InterPro" id="IPR041893">
    <property type="entry name" value="ArdA_dom3"/>
</dbReference>
<dbReference type="NCBIfam" id="TIGR00608">
    <property type="entry name" value="radc"/>
    <property type="match status" value="1"/>
</dbReference>
<dbReference type="InterPro" id="IPR020891">
    <property type="entry name" value="UPF0758_CS"/>
</dbReference>
<dbReference type="PANTHER" id="PTHR30471">
    <property type="entry name" value="DNA REPAIR PROTEIN RADC"/>
    <property type="match status" value="1"/>
</dbReference>
<name>J4W9U6_9FIRM</name>
<dbReference type="PATRIC" id="fig|796941.3.peg.1267"/>
<evidence type="ECO:0000313" key="9">
    <source>
        <dbReference type="EMBL" id="EJU22456.1"/>
    </source>
</evidence>
<keyword evidence="6" id="KW-0482">Metalloprotease</keyword>
<dbReference type="EMBL" id="ALNK01000022">
    <property type="protein sequence ID" value="EJU22456.1"/>
    <property type="molecule type" value="Genomic_DNA"/>
</dbReference>
<feature type="domain" description="MPN" evidence="8">
    <location>
        <begin position="70"/>
        <end position="196"/>
    </location>
</feature>
<dbReference type="GO" id="GO:0046872">
    <property type="term" value="F:metal ion binding"/>
    <property type="evidence" value="ECO:0007669"/>
    <property type="project" value="UniProtKB-KW"/>
</dbReference>
<dbReference type="PROSITE" id="PS01302">
    <property type="entry name" value="UPF0758"/>
    <property type="match status" value="1"/>
</dbReference>
<dbReference type="InterPro" id="IPR025657">
    <property type="entry name" value="RadC_JAB"/>
</dbReference>
<keyword evidence="2" id="KW-0645">Protease</keyword>
<protein>
    <submittedName>
        <fullName evidence="9">RadC-like JAB domain protein</fullName>
    </submittedName>
</protein>
<evidence type="ECO:0000256" key="4">
    <source>
        <dbReference type="ARBA" id="ARBA00022801"/>
    </source>
</evidence>
<organism evidence="9 10">
    <name type="scientific">Peptoanaerobacter stomatis</name>
    <dbReference type="NCBI Taxonomy" id="796937"/>
    <lineage>
        <taxon>Bacteria</taxon>
        <taxon>Bacillati</taxon>
        <taxon>Bacillota</taxon>
        <taxon>Clostridia</taxon>
        <taxon>Peptostreptococcales</taxon>
        <taxon>Filifactoraceae</taxon>
        <taxon>Peptoanaerobacter</taxon>
    </lineage>
</organism>
<dbReference type="AlphaFoldDB" id="J4W9U6"/>
<reference evidence="9 10" key="1">
    <citation type="submission" date="2012-07" db="EMBL/GenBank/DDBJ databases">
        <authorList>
            <person name="Durkin A.S."/>
            <person name="McCorrison J."/>
            <person name="Torralba M."/>
            <person name="Gillis M."/>
            <person name="Methe B."/>
            <person name="Sutton G."/>
            <person name="Nelson K.E."/>
        </authorList>
    </citation>
    <scope>NUCLEOTIDE SEQUENCE [LARGE SCALE GENOMIC DNA]</scope>
    <source>
        <strain evidence="9 10">OBRC8</strain>
    </source>
</reference>
<dbReference type="InterPro" id="IPR009899">
    <property type="entry name" value="ArdA"/>
</dbReference>
<comment type="caution">
    <text evidence="9">The sequence shown here is derived from an EMBL/GenBank/DDBJ whole genome shotgun (WGS) entry which is preliminary data.</text>
</comment>
<keyword evidence="5" id="KW-0862">Zinc</keyword>
<keyword evidence="10" id="KW-1185">Reference proteome</keyword>
<dbReference type="Gene3D" id="1.10.10.1190">
    <property type="entry name" value="Antirestriction protein ArdA, domain 3"/>
    <property type="match status" value="1"/>
</dbReference>
<evidence type="ECO:0000256" key="2">
    <source>
        <dbReference type="ARBA" id="ARBA00022670"/>
    </source>
</evidence>
<dbReference type="Pfam" id="PF14195">
    <property type="entry name" value="DUF4316"/>
    <property type="match status" value="1"/>
</dbReference>
<dbReference type="Pfam" id="PF12957">
    <property type="entry name" value="DUF3846"/>
    <property type="match status" value="1"/>
</dbReference>